<feature type="transmembrane region" description="Helical" evidence="7">
    <location>
        <begin position="107"/>
        <end position="127"/>
    </location>
</feature>
<feature type="domain" description="VTT" evidence="9">
    <location>
        <begin position="126"/>
        <end position="242"/>
    </location>
</feature>
<evidence type="ECO:0000313" key="11">
    <source>
        <dbReference type="Proteomes" id="UP001487305"/>
    </source>
</evidence>
<feature type="transmembrane region" description="Helical" evidence="7">
    <location>
        <begin position="65"/>
        <end position="86"/>
    </location>
</feature>
<comment type="subcellular location">
    <subcellularLocation>
        <location evidence="1 7">Cell membrane</location>
        <topology evidence="1 7">Multi-pass membrane protein</topology>
    </subcellularLocation>
</comment>
<keyword evidence="6 7" id="KW-0472">Membrane</keyword>
<dbReference type="RefSeq" id="WP_102375678.1">
    <property type="nucleotide sequence ID" value="NZ_DBFADM010000009.1"/>
</dbReference>
<feature type="transmembrane region" description="Helical" evidence="7">
    <location>
        <begin position="192"/>
        <end position="214"/>
    </location>
</feature>
<feature type="transmembrane region" description="Helical" evidence="7">
    <location>
        <begin position="251"/>
        <end position="271"/>
    </location>
</feature>
<evidence type="ECO:0000256" key="5">
    <source>
        <dbReference type="ARBA" id="ARBA00022989"/>
    </source>
</evidence>
<evidence type="ECO:0000256" key="8">
    <source>
        <dbReference type="SAM" id="MobiDB-lite"/>
    </source>
</evidence>
<accession>A0ABV1J8I0</accession>
<protein>
    <recommendedName>
        <fullName evidence="7">TVP38/TMEM64 family membrane protein</fullName>
    </recommendedName>
</protein>
<evidence type="ECO:0000256" key="3">
    <source>
        <dbReference type="ARBA" id="ARBA00022475"/>
    </source>
</evidence>
<dbReference type="Pfam" id="PF09335">
    <property type="entry name" value="VTT_dom"/>
    <property type="match status" value="1"/>
</dbReference>
<comment type="similarity">
    <text evidence="2 7">Belongs to the TVP38/TMEM64 family.</text>
</comment>
<evidence type="ECO:0000256" key="1">
    <source>
        <dbReference type="ARBA" id="ARBA00004651"/>
    </source>
</evidence>
<evidence type="ECO:0000256" key="6">
    <source>
        <dbReference type="ARBA" id="ARBA00023136"/>
    </source>
</evidence>
<feature type="transmembrane region" description="Helical" evidence="7">
    <location>
        <begin position="139"/>
        <end position="163"/>
    </location>
</feature>
<reference evidence="10 11" key="1">
    <citation type="submission" date="2024-04" db="EMBL/GenBank/DDBJ databases">
        <title>Human intestinal bacterial collection.</title>
        <authorList>
            <person name="Pauvert C."/>
            <person name="Hitch T.C.A."/>
            <person name="Clavel T."/>
        </authorList>
    </citation>
    <scope>NUCLEOTIDE SEQUENCE [LARGE SCALE GENOMIC DNA]</scope>
    <source>
        <strain evidence="10 11">CLA-KB-H42</strain>
    </source>
</reference>
<keyword evidence="11" id="KW-1185">Reference proteome</keyword>
<dbReference type="EMBL" id="JBBNOP010000001">
    <property type="protein sequence ID" value="MEQ3361372.1"/>
    <property type="molecule type" value="Genomic_DNA"/>
</dbReference>
<evidence type="ECO:0000256" key="4">
    <source>
        <dbReference type="ARBA" id="ARBA00022692"/>
    </source>
</evidence>
<organism evidence="10 11">
    <name type="scientific">Raoultibacter massiliensis</name>
    <dbReference type="NCBI Taxonomy" id="1852371"/>
    <lineage>
        <taxon>Bacteria</taxon>
        <taxon>Bacillati</taxon>
        <taxon>Actinomycetota</taxon>
        <taxon>Coriobacteriia</taxon>
        <taxon>Eggerthellales</taxon>
        <taxon>Eggerthellaceae</taxon>
        <taxon>Raoultibacter</taxon>
    </lineage>
</organism>
<dbReference type="PANTHER" id="PTHR12677">
    <property type="entry name" value="GOLGI APPARATUS MEMBRANE PROTEIN TVP38-RELATED"/>
    <property type="match status" value="1"/>
</dbReference>
<dbReference type="InterPro" id="IPR015414">
    <property type="entry name" value="TMEM64"/>
</dbReference>
<evidence type="ECO:0000259" key="9">
    <source>
        <dbReference type="Pfam" id="PF09335"/>
    </source>
</evidence>
<keyword evidence="5 7" id="KW-1133">Transmembrane helix</keyword>
<dbReference type="InterPro" id="IPR032816">
    <property type="entry name" value="VTT_dom"/>
</dbReference>
<name>A0ABV1J8I0_9ACTN</name>
<gene>
    <name evidence="10" type="ORF">AAA083_00110</name>
</gene>
<dbReference type="PANTHER" id="PTHR12677:SF59">
    <property type="entry name" value="GOLGI APPARATUS MEMBRANE PROTEIN TVP38-RELATED"/>
    <property type="match status" value="1"/>
</dbReference>
<evidence type="ECO:0000256" key="7">
    <source>
        <dbReference type="RuleBase" id="RU366058"/>
    </source>
</evidence>
<sequence>MTHKRSNEPSERKTTGNTGKIHAIKEDVHEKREELHEKKEELAEKSHQRVKIGNKSFEKGDIIKFAGLIAFFLVMLLVCVLIFPYIKELFEPGGVERVIDKVRDAGPVGVFILLGLQFLQIVVAFIPGEVTQVAAGMLYGPWFGALIILIGCIISSAFIFALVHKLGAPFVQSMVPTKYLEKFRSFEKSGKLNMIVFILFLIPGLPKDVFTYLVPLTDMRMRDFVVLSNIGRIPGVIVSTYAADGLVDGRIWQSVVIFVVAAVIAVLGIAFKDKIMDVVGKASKGKDE</sequence>
<feature type="compositionally biased region" description="Basic and acidic residues" evidence="8">
    <location>
        <begin position="1"/>
        <end position="14"/>
    </location>
</feature>
<evidence type="ECO:0000313" key="10">
    <source>
        <dbReference type="EMBL" id="MEQ3361372.1"/>
    </source>
</evidence>
<dbReference type="Proteomes" id="UP001487305">
    <property type="component" value="Unassembled WGS sequence"/>
</dbReference>
<comment type="caution">
    <text evidence="10">The sequence shown here is derived from an EMBL/GenBank/DDBJ whole genome shotgun (WGS) entry which is preliminary data.</text>
</comment>
<feature type="region of interest" description="Disordered" evidence="8">
    <location>
        <begin position="1"/>
        <end position="29"/>
    </location>
</feature>
<keyword evidence="4 7" id="KW-0812">Transmembrane</keyword>
<proteinExistence type="inferred from homology"/>
<evidence type="ECO:0000256" key="2">
    <source>
        <dbReference type="ARBA" id="ARBA00008640"/>
    </source>
</evidence>
<keyword evidence="3 7" id="KW-1003">Cell membrane</keyword>